<gene>
    <name evidence="1" type="ORF">G2W53_018077</name>
</gene>
<accession>A0A834TRA5</accession>
<proteinExistence type="predicted"/>
<sequence length="29" mass="3378">MALSYLDFGGGLPTLKLNRRTRRRGMRKI</sequence>
<protein>
    <submittedName>
        <fullName evidence="1">Uncharacterized protein</fullName>
    </submittedName>
</protein>
<organism evidence="1 2">
    <name type="scientific">Senna tora</name>
    <dbReference type="NCBI Taxonomy" id="362788"/>
    <lineage>
        <taxon>Eukaryota</taxon>
        <taxon>Viridiplantae</taxon>
        <taxon>Streptophyta</taxon>
        <taxon>Embryophyta</taxon>
        <taxon>Tracheophyta</taxon>
        <taxon>Spermatophyta</taxon>
        <taxon>Magnoliopsida</taxon>
        <taxon>eudicotyledons</taxon>
        <taxon>Gunneridae</taxon>
        <taxon>Pentapetalae</taxon>
        <taxon>rosids</taxon>
        <taxon>fabids</taxon>
        <taxon>Fabales</taxon>
        <taxon>Fabaceae</taxon>
        <taxon>Caesalpinioideae</taxon>
        <taxon>Cassia clade</taxon>
        <taxon>Senna</taxon>
    </lineage>
</organism>
<dbReference type="EMBL" id="JAAIUW010000006">
    <property type="protein sequence ID" value="KAF7826913.1"/>
    <property type="molecule type" value="Genomic_DNA"/>
</dbReference>
<evidence type="ECO:0000313" key="2">
    <source>
        <dbReference type="Proteomes" id="UP000634136"/>
    </source>
</evidence>
<keyword evidence="2" id="KW-1185">Reference proteome</keyword>
<dbReference type="AlphaFoldDB" id="A0A834TRA5"/>
<evidence type="ECO:0000313" key="1">
    <source>
        <dbReference type="EMBL" id="KAF7826913.1"/>
    </source>
</evidence>
<dbReference type="Proteomes" id="UP000634136">
    <property type="component" value="Unassembled WGS sequence"/>
</dbReference>
<comment type="caution">
    <text evidence="1">The sequence shown here is derived from an EMBL/GenBank/DDBJ whole genome shotgun (WGS) entry which is preliminary data.</text>
</comment>
<name>A0A834TRA5_9FABA</name>
<reference evidence="1" key="1">
    <citation type="submission" date="2020-09" db="EMBL/GenBank/DDBJ databases">
        <title>Genome-Enabled Discovery of Anthraquinone Biosynthesis in Senna tora.</title>
        <authorList>
            <person name="Kang S.-H."/>
            <person name="Pandey R.P."/>
            <person name="Lee C.-M."/>
            <person name="Sim J.-S."/>
            <person name="Jeong J.-T."/>
            <person name="Choi B.-S."/>
            <person name="Jung M."/>
            <person name="Ginzburg D."/>
            <person name="Zhao K."/>
            <person name="Won S.Y."/>
            <person name="Oh T.-J."/>
            <person name="Yu Y."/>
            <person name="Kim N.-H."/>
            <person name="Lee O.R."/>
            <person name="Lee T.-H."/>
            <person name="Bashyal P."/>
            <person name="Kim T.-S."/>
            <person name="Lee W.-H."/>
            <person name="Kawkins C."/>
            <person name="Kim C.-K."/>
            <person name="Kim J.S."/>
            <person name="Ahn B.O."/>
            <person name="Rhee S.Y."/>
            <person name="Sohng J.K."/>
        </authorList>
    </citation>
    <scope>NUCLEOTIDE SEQUENCE</scope>
    <source>
        <tissue evidence="1">Leaf</tissue>
    </source>
</reference>